<evidence type="ECO:0000313" key="2">
    <source>
        <dbReference type="EMBL" id="QJA95615.1"/>
    </source>
</evidence>
<gene>
    <name evidence="1" type="ORF">MM415A03270_0013</name>
    <name evidence="2" type="ORF">MM415B05267_0009</name>
</gene>
<protein>
    <submittedName>
        <fullName evidence="1">Uncharacterized protein</fullName>
    </submittedName>
</protein>
<evidence type="ECO:0000313" key="1">
    <source>
        <dbReference type="EMBL" id="QJA71329.1"/>
    </source>
</evidence>
<dbReference type="AlphaFoldDB" id="A0A6M3JM89"/>
<dbReference type="EMBL" id="MT143329">
    <property type="protein sequence ID" value="QJA95615.1"/>
    <property type="molecule type" value="Genomic_DNA"/>
</dbReference>
<organism evidence="1">
    <name type="scientific">viral metagenome</name>
    <dbReference type="NCBI Taxonomy" id="1070528"/>
    <lineage>
        <taxon>unclassified sequences</taxon>
        <taxon>metagenomes</taxon>
        <taxon>organismal metagenomes</taxon>
    </lineage>
</organism>
<sequence length="256" mass="28548">MKGITGITVFDGKSKLNNDDIIVVATLNSENVKTGNLVQTWILPKNISPLVAVNLGKDSSTCACNLRGYLREQYHNVGGIVGITHKTTTNKSRVCYVSTFSAPQAVWHKFHRGEYPFLDQNNQKLLSGRKIRLSSVGDPSAVPSKVWKKLLSLSIGWTGYTHNWKNGQNRHLKSFCQASTNLVEETKLAWSLGWKTFRISKDNKPLQGEIVCPASKHKVKCEQCMLCNGQRVNVMIKIHGTKGKIAAFNQLIKEPK</sequence>
<dbReference type="EMBL" id="MT141864">
    <property type="protein sequence ID" value="QJA71329.1"/>
    <property type="molecule type" value="Genomic_DNA"/>
</dbReference>
<accession>A0A6M3JM89</accession>
<reference evidence="1" key="1">
    <citation type="submission" date="2020-03" db="EMBL/GenBank/DDBJ databases">
        <title>The deep terrestrial virosphere.</title>
        <authorList>
            <person name="Holmfeldt K."/>
            <person name="Nilsson E."/>
            <person name="Simone D."/>
            <person name="Lopez-Fernandez M."/>
            <person name="Wu X."/>
            <person name="de Brujin I."/>
            <person name="Lundin D."/>
            <person name="Andersson A."/>
            <person name="Bertilsson S."/>
            <person name="Dopson M."/>
        </authorList>
    </citation>
    <scope>NUCLEOTIDE SEQUENCE</scope>
    <source>
        <strain evidence="1">MM415A03270</strain>
        <strain evidence="2">MM415B05267</strain>
    </source>
</reference>
<proteinExistence type="predicted"/>
<name>A0A6M3JM89_9ZZZZ</name>